<dbReference type="OrthoDB" id="9795531at2"/>
<proteinExistence type="inferred from homology"/>
<dbReference type="InterPro" id="IPR011909">
    <property type="entry name" value="GlrX_NrdH"/>
</dbReference>
<gene>
    <name evidence="4" type="ORF">AWM75_00370</name>
</gene>
<dbReference type="KEGG" id="auh:AWM75_00370"/>
<dbReference type="STRING" id="128944.AWM75_00370"/>
<dbReference type="PROSITE" id="PS51353">
    <property type="entry name" value="ARSC"/>
    <property type="match status" value="1"/>
</dbReference>
<dbReference type="SUPFAM" id="SSF52833">
    <property type="entry name" value="Thioredoxin-like"/>
    <property type="match status" value="1"/>
</dbReference>
<comment type="similarity">
    <text evidence="3">Belongs to the ArsC family.</text>
</comment>
<reference evidence="4 5" key="1">
    <citation type="journal article" date="2016" name="Genome Announc.">
        <title>Complete Genome Sequences of Aerococcus christensenii CCUG 28831T, Aerococcus sanguinicola CCUG 43001T, Aerococcus urinae CCUG 36881T, Aerococcus urinaeequi CCUG 28094T, Aerococcus urinaehominis CCUG 42038 BT, and Aerococcus viridans CCUG 4311T.</title>
        <authorList>
            <person name="Carkaci D."/>
            <person name="Dargis R."/>
            <person name="Nielsen X.C."/>
            <person name="Skovgaard O."/>
            <person name="Fuursted K."/>
            <person name="Christensen J.J."/>
        </authorList>
    </citation>
    <scope>NUCLEOTIDE SEQUENCE [LARGE SCALE GENOMIC DNA]</scope>
    <source>
        <strain evidence="4 5">CCUG42038B</strain>
    </source>
</reference>
<protein>
    <recommendedName>
        <fullName evidence="2">Glutaredoxin-like protein NrdH</fullName>
    </recommendedName>
</protein>
<dbReference type="InterPro" id="IPR002109">
    <property type="entry name" value="Glutaredoxin"/>
</dbReference>
<comment type="function">
    <text evidence="1">Electron transport system for the ribonucleotide reductase system NrdEF.</text>
</comment>
<dbReference type="EMBL" id="CP014163">
    <property type="protein sequence ID" value="AMB98537.1"/>
    <property type="molecule type" value="Genomic_DNA"/>
</dbReference>
<evidence type="ECO:0000313" key="4">
    <source>
        <dbReference type="EMBL" id="AMB98537.1"/>
    </source>
</evidence>
<dbReference type="Proteomes" id="UP000062260">
    <property type="component" value="Chromosome"/>
</dbReference>
<accession>A0A0X8FJM6</accession>
<evidence type="ECO:0000256" key="3">
    <source>
        <dbReference type="PROSITE-ProRule" id="PRU01282"/>
    </source>
</evidence>
<evidence type="ECO:0000313" key="5">
    <source>
        <dbReference type="Proteomes" id="UP000062260"/>
    </source>
</evidence>
<dbReference type="AlphaFoldDB" id="A0A0X8FJM6"/>
<dbReference type="RefSeq" id="WP_067977196.1">
    <property type="nucleotide sequence ID" value="NZ_CP014163.1"/>
</dbReference>
<dbReference type="GO" id="GO:0045454">
    <property type="term" value="P:cell redox homeostasis"/>
    <property type="evidence" value="ECO:0007669"/>
    <property type="project" value="InterPro"/>
</dbReference>
<evidence type="ECO:0000256" key="2">
    <source>
        <dbReference type="ARBA" id="ARBA00017945"/>
    </source>
</evidence>
<name>A0A0X8FJM6_9LACT</name>
<evidence type="ECO:0000256" key="1">
    <source>
        <dbReference type="ARBA" id="ARBA00002292"/>
    </source>
</evidence>
<dbReference type="Pfam" id="PF00462">
    <property type="entry name" value="Glutaredoxin"/>
    <property type="match status" value="1"/>
</dbReference>
<reference evidence="5" key="2">
    <citation type="submission" date="2016-01" db="EMBL/GenBank/DDBJ databases">
        <title>Six Aerococcus type strain genome sequencing and assembly using PacBio and Illumina Hiseq.</title>
        <authorList>
            <person name="Carkaci D."/>
            <person name="Dargis R."/>
            <person name="Nielsen X.C."/>
            <person name="Skovgaard O."/>
            <person name="Fuursted K."/>
            <person name="Christensen J.J."/>
        </authorList>
    </citation>
    <scope>NUCLEOTIDE SEQUENCE [LARGE SCALE GENOMIC DNA]</scope>
    <source>
        <strain evidence="5">CCUG42038B</strain>
    </source>
</reference>
<dbReference type="InterPro" id="IPR006660">
    <property type="entry name" value="Arsenate_reductase-like"/>
</dbReference>
<dbReference type="InterPro" id="IPR036249">
    <property type="entry name" value="Thioredoxin-like_sf"/>
</dbReference>
<sequence>MVTVYSKPNCMQCNFTKKYLEDKEVTFQVLDVTESEEALDHVKALGFSSLPVVEAEGIEPFSGFRPDRLESLAQD</sequence>
<dbReference type="CDD" id="cd02976">
    <property type="entry name" value="NrdH"/>
    <property type="match status" value="1"/>
</dbReference>
<dbReference type="Gene3D" id="3.40.30.10">
    <property type="entry name" value="Glutaredoxin"/>
    <property type="match status" value="1"/>
</dbReference>
<dbReference type="PROSITE" id="PS51354">
    <property type="entry name" value="GLUTAREDOXIN_2"/>
    <property type="match status" value="1"/>
</dbReference>
<organism evidence="4 5">
    <name type="scientific">Aerococcus urinaehominis</name>
    <dbReference type="NCBI Taxonomy" id="128944"/>
    <lineage>
        <taxon>Bacteria</taxon>
        <taxon>Bacillati</taxon>
        <taxon>Bacillota</taxon>
        <taxon>Bacilli</taxon>
        <taxon>Lactobacillales</taxon>
        <taxon>Aerococcaceae</taxon>
        <taxon>Aerococcus</taxon>
    </lineage>
</organism>
<keyword evidence="5" id="KW-1185">Reference proteome</keyword>
<dbReference type="NCBIfam" id="TIGR02194">
    <property type="entry name" value="GlrX_NrdH"/>
    <property type="match status" value="1"/>
</dbReference>